<reference evidence="1" key="1">
    <citation type="submission" date="2022-07" db="EMBL/GenBank/DDBJ databases">
        <title>Alkalimarinus sp. nov., isolated from gut of a Alitta virens.</title>
        <authorList>
            <person name="Yang A.I."/>
            <person name="Shin N.-R."/>
        </authorList>
    </citation>
    <scope>NUCLEOTIDE SEQUENCE</scope>
    <source>
        <strain evidence="1">FA028</strain>
    </source>
</reference>
<dbReference type="Pfam" id="PF19795">
    <property type="entry name" value="DUF6279"/>
    <property type="match status" value="1"/>
</dbReference>
<keyword evidence="2" id="KW-1185">Reference proteome</keyword>
<name>A0A9E8HIS3_9ALTE</name>
<gene>
    <name evidence="1" type="ORF">NNL22_00705</name>
</gene>
<organism evidence="1 2">
    <name type="scientific">Alkalimarinus sediminis</name>
    <dbReference type="NCBI Taxonomy" id="1632866"/>
    <lineage>
        <taxon>Bacteria</taxon>
        <taxon>Pseudomonadati</taxon>
        <taxon>Pseudomonadota</taxon>
        <taxon>Gammaproteobacteria</taxon>
        <taxon>Alteromonadales</taxon>
        <taxon>Alteromonadaceae</taxon>
        <taxon>Alkalimarinus</taxon>
    </lineage>
</organism>
<dbReference type="KEGG" id="asem:NNL22_00705"/>
<keyword evidence="1" id="KW-0449">Lipoprotein</keyword>
<protein>
    <submittedName>
        <fullName evidence="1">DUF6279 family lipoprotein</fullName>
    </submittedName>
</protein>
<dbReference type="AlphaFoldDB" id="A0A9E8HIS3"/>
<accession>A0A9E8HIS3</accession>
<dbReference type="RefSeq" id="WP_251811038.1">
    <property type="nucleotide sequence ID" value="NZ_CP101527.1"/>
</dbReference>
<evidence type="ECO:0000313" key="2">
    <source>
        <dbReference type="Proteomes" id="UP001164472"/>
    </source>
</evidence>
<dbReference type="PROSITE" id="PS51257">
    <property type="entry name" value="PROKAR_LIPOPROTEIN"/>
    <property type="match status" value="1"/>
</dbReference>
<evidence type="ECO:0000313" key="1">
    <source>
        <dbReference type="EMBL" id="UZW75159.1"/>
    </source>
</evidence>
<dbReference type="EMBL" id="CP101527">
    <property type="protein sequence ID" value="UZW75159.1"/>
    <property type="molecule type" value="Genomic_DNA"/>
</dbReference>
<proteinExistence type="predicted"/>
<dbReference type="Proteomes" id="UP001164472">
    <property type="component" value="Chromosome"/>
</dbReference>
<sequence>MSQTERNSSTRTTALVLAITLLLSGCSGFGFLFERLDWLTVWQLDRMFDLTAEQEEPLQPKAAELREWLRDEGFPEVIDEFKQTLTLWNNNQLEAAYDHMDQASQALLAQFFVQLVPLVQTLSHTLTEENAEHYRQYTLEKQEDWFEYAESDESKADARIEQLEQWFGHLSDQQVTAVMPYTALYPDERQIRIDNNNQWRERILSAALAKDSVSLKRWIESPELLWTEEYALLYQRNKRDIAAMMKVLFPTLTTKQKEHAADRVLDWISKMEDTF</sequence>